<protein>
    <submittedName>
        <fullName evidence="1">Uncharacterized protein</fullName>
    </submittedName>
</protein>
<dbReference type="EMBL" id="AMCV02000006">
    <property type="protein sequence ID" value="TDZ23218.1"/>
    <property type="molecule type" value="Genomic_DNA"/>
</dbReference>
<accession>A0A484FYV1</accession>
<comment type="caution">
    <text evidence="1">The sequence shown here is derived from an EMBL/GenBank/DDBJ whole genome shotgun (WGS) entry which is preliminary data.</text>
</comment>
<keyword evidence="2" id="KW-1185">Reference proteome</keyword>
<name>A0A484FYV1_COLOR</name>
<reference evidence="2" key="1">
    <citation type="journal article" date="2013" name="New Phytol.">
        <title>Comparative genomic and transcriptomic analyses reveal the hemibiotrophic stage shift of Colletotrichum fungi.</title>
        <authorList>
            <person name="Gan P."/>
            <person name="Ikeda K."/>
            <person name="Irieda H."/>
            <person name="Narusaka M."/>
            <person name="O'Connell R.J."/>
            <person name="Narusaka Y."/>
            <person name="Takano Y."/>
            <person name="Kubo Y."/>
            <person name="Shirasu K."/>
        </authorList>
    </citation>
    <scope>NUCLEOTIDE SEQUENCE [LARGE SCALE GENOMIC DNA]</scope>
    <source>
        <strain evidence="2">104-T / ATCC 96160 / CBS 514.97 / LARS 414 / MAFF 240422</strain>
    </source>
</reference>
<dbReference type="Proteomes" id="UP000014480">
    <property type="component" value="Unassembled WGS sequence"/>
</dbReference>
<sequence length="85" mass="9181">MGRRSGLSFLEFGDSAWEILPGRKFQRAIGGGGSGSFTRLQPVVDLSSEMSRAVDGGPLSQLRGSILSPRRYRLPVRAMLTVQSA</sequence>
<reference evidence="2" key="2">
    <citation type="journal article" date="2019" name="Mol. Plant Microbe Interact.">
        <title>Genome sequence resources for four phytopathogenic fungi from the Colletotrichum orbiculare species complex.</title>
        <authorList>
            <person name="Gan P."/>
            <person name="Tsushima A."/>
            <person name="Narusaka M."/>
            <person name="Narusaka Y."/>
            <person name="Takano Y."/>
            <person name="Kubo Y."/>
            <person name="Shirasu K."/>
        </authorList>
    </citation>
    <scope>GENOME REANNOTATION</scope>
    <source>
        <strain evidence="2">104-T / ATCC 96160 / CBS 514.97 / LARS 414 / MAFF 240422</strain>
    </source>
</reference>
<evidence type="ECO:0000313" key="1">
    <source>
        <dbReference type="EMBL" id="TDZ23218.1"/>
    </source>
</evidence>
<evidence type="ECO:0000313" key="2">
    <source>
        <dbReference type="Proteomes" id="UP000014480"/>
    </source>
</evidence>
<organism evidence="1 2">
    <name type="scientific">Colletotrichum orbiculare (strain 104-T / ATCC 96160 / CBS 514.97 / LARS 414 / MAFF 240422)</name>
    <name type="common">Cucumber anthracnose fungus</name>
    <name type="synonym">Colletotrichum lagenarium</name>
    <dbReference type="NCBI Taxonomy" id="1213857"/>
    <lineage>
        <taxon>Eukaryota</taxon>
        <taxon>Fungi</taxon>
        <taxon>Dikarya</taxon>
        <taxon>Ascomycota</taxon>
        <taxon>Pezizomycotina</taxon>
        <taxon>Sordariomycetes</taxon>
        <taxon>Hypocreomycetidae</taxon>
        <taxon>Glomerellales</taxon>
        <taxon>Glomerellaceae</taxon>
        <taxon>Colletotrichum</taxon>
        <taxon>Colletotrichum orbiculare species complex</taxon>
    </lineage>
</organism>
<proteinExistence type="predicted"/>
<gene>
    <name evidence="1" type="ORF">Cob_v003720</name>
</gene>
<dbReference type="AlphaFoldDB" id="A0A484FYV1"/>